<dbReference type="SUPFAM" id="SSF47413">
    <property type="entry name" value="lambda repressor-like DNA-binding domains"/>
    <property type="match status" value="1"/>
</dbReference>
<dbReference type="AlphaFoldDB" id="A0A859QTS7"/>
<dbReference type="KEGG" id="emx:FKV68_16335"/>
<dbReference type="InterPro" id="IPR050807">
    <property type="entry name" value="TransReg_Diox_bact_type"/>
</dbReference>
<dbReference type="Gene3D" id="1.10.260.40">
    <property type="entry name" value="lambda repressor-like DNA-binding domains"/>
    <property type="match status" value="1"/>
</dbReference>
<name>A0A859QTS7_9HYPH</name>
<dbReference type="InterPro" id="IPR010982">
    <property type="entry name" value="Lambda_DNA-bd_dom_sf"/>
</dbReference>
<dbReference type="PROSITE" id="PS50943">
    <property type="entry name" value="HTH_CROC1"/>
    <property type="match status" value="1"/>
</dbReference>
<dbReference type="CDD" id="cd02209">
    <property type="entry name" value="cupin_XRE_C"/>
    <property type="match status" value="1"/>
</dbReference>
<dbReference type="GO" id="GO:0003700">
    <property type="term" value="F:DNA-binding transcription factor activity"/>
    <property type="evidence" value="ECO:0007669"/>
    <property type="project" value="TreeGrafter"/>
</dbReference>
<keyword evidence="4" id="KW-1185">Reference proteome</keyword>
<protein>
    <submittedName>
        <fullName evidence="3">Cupin domain-containing protein</fullName>
    </submittedName>
</protein>
<dbReference type="SMART" id="SM00530">
    <property type="entry name" value="HTH_XRE"/>
    <property type="match status" value="1"/>
</dbReference>
<dbReference type="SUPFAM" id="SSF51182">
    <property type="entry name" value="RmlC-like cupins"/>
    <property type="match status" value="1"/>
</dbReference>
<dbReference type="CDD" id="cd00093">
    <property type="entry name" value="HTH_XRE"/>
    <property type="match status" value="1"/>
</dbReference>
<dbReference type="Proteomes" id="UP000510721">
    <property type="component" value="Chromosome"/>
</dbReference>
<dbReference type="Gene3D" id="2.60.120.10">
    <property type="entry name" value="Jelly Rolls"/>
    <property type="match status" value="1"/>
</dbReference>
<dbReference type="InterPro" id="IPR011051">
    <property type="entry name" value="RmlC_Cupin_sf"/>
</dbReference>
<dbReference type="GO" id="GO:0003677">
    <property type="term" value="F:DNA binding"/>
    <property type="evidence" value="ECO:0007669"/>
    <property type="project" value="UniProtKB-KW"/>
</dbReference>
<dbReference type="PANTHER" id="PTHR46797:SF25">
    <property type="entry name" value="TRANSCRIPTIONAL REGULATOR"/>
    <property type="match status" value="1"/>
</dbReference>
<evidence type="ECO:0000313" key="4">
    <source>
        <dbReference type="Proteomes" id="UP000510721"/>
    </source>
</evidence>
<dbReference type="InterPro" id="IPR001387">
    <property type="entry name" value="Cro/C1-type_HTH"/>
</dbReference>
<feature type="compositionally biased region" description="Basic residues" evidence="2">
    <location>
        <begin position="214"/>
        <end position="226"/>
    </location>
</feature>
<dbReference type="PANTHER" id="PTHR46797">
    <property type="entry name" value="HTH-TYPE TRANSCRIPTIONAL REGULATOR"/>
    <property type="match status" value="1"/>
</dbReference>
<dbReference type="GO" id="GO:0005829">
    <property type="term" value="C:cytosol"/>
    <property type="evidence" value="ECO:0007669"/>
    <property type="project" value="TreeGrafter"/>
</dbReference>
<dbReference type="InterPro" id="IPR013096">
    <property type="entry name" value="Cupin_2"/>
</dbReference>
<dbReference type="EMBL" id="CP041238">
    <property type="protein sequence ID" value="QLL62899.1"/>
    <property type="molecule type" value="Genomic_DNA"/>
</dbReference>
<keyword evidence="1" id="KW-0238">DNA-binding</keyword>
<gene>
    <name evidence="3" type="ORF">FKV68_16335</name>
</gene>
<proteinExistence type="predicted"/>
<organism evidence="3 4">
    <name type="scientific">Sinorhizobium mexicanum</name>
    <dbReference type="NCBI Taxonomy" id="375549"/>
    <lineage>
        <taxon>Bacteria</taxon>
        <taxon>Pseudomonadati</taxon>
        <taxon>Pseudomonadota</taxon>
        <taxon>Alphaproteobacteria</taxon>
        <taxon>Hyphomicrobiales</taxon>
        <taxon>Rhizobiaceae</taxon>
        <taxon>Sinorhizobium/Ensifer group</taxon>
        <taxon>Sinorhizobium</taxon>
    </lineage>
</organism>
<reference evidence="3 4" key="1">
    <citation type="submission" date="2019-06" db="EMBL/GenBank/DDBJ databases">
        <title>Complete genome sequence of Ensifer mexicanus ITTG R7 isolated from nodules of Acacia angustissima (Mill.) Kuntze.</title>
        <authorList>
            <person name="Rincon-Rosales R."/>
            <person name="Rogel M.A."/>
            <person name="Guerrero G."/>
            <person name="Rincon-Molina C.I."/>
            <person name="Lopez-Lopez A."/>
            <person name="Martinez-Romero E."/>
        </authorList>
    </citation>
    <scope>NUCLEOTIDE SEQUENCE [LARGE SCALE GENOMIC DNA]</scope>
    <source>
        <strain evidence="3 4">ITTG R7</strain>
    </source>
</reference>
<sequence length="226" mass="24711">MKTENAQEAHVGVGDPPLGERLRRRRKELKLTLQTVADRSGFSVGFISQIERGITVPSLTSLIAVCRTLKVEVGTVFTPPKLASPVTRRAHRPIYALGDGDGNVSYERLSAAFPGNVLRSTIIHEPPGRRSEPMSHEGEEIYFILEGSLTLEIDGERIVLESGDSAHFPSTRTHATWNHTSKPTTILHTCTMDVFGDGEPSGDPDNSLAVTRAASRRGVAKKHKPR</sequence>
<dbReference type="Pfam" id="PF01381">
    <property type="entry name" value="HTH_3"/>
    <property type="match status" value="1"/>
</dbReference>
<dbReference type="Pfam" id="PF07883">
    <property type="entry name" value="Cupin_2"/>
    <property type="match status" value="1"/>
</dbReference>
<evidence type="ECO:0000313" key="3">
    <source>
        <dbReference type="EMBL" id="QLL62899.1"/>
    </source>
</evidence>
<evidence type="ECO:0000256" key="1">
    <source>
        <dbReference type="ARBA" id="ARBA00023125"/>
    </source>
</evidence>
<feature type="region of interest" description="Disordered" evidence="2">
    <location>
        <begin position="197"/>
        <end position="226"/>
    </location>
</feature>
<dbReference type="RefSeq" id="WP_209647225.1">
    <property type="nucleotide sequence ID" value="NZ_CP041238.1"/>
</dbReference>
<accession>A0A859QTS7</accession>
<evidence type="ECO:0000256" key="2">
    <source>
        <dbReference type="SAM" id="MobiDB-lite"/>
    </source>
</evidence>
<dbReference type="InterPro" id="IPR014710">
    <property type="entry name" value="RmlC-like_jellyroll"/>
</dbReference>